<keyword evidence="2" id="KW-1185">Reference proteome</keyword>
<dbReference type="AlphaFoldDB" id="A0A813EBC2"/>
<dbReference type="OrthoDB" id="411955at2759"/>
<organism evidence="1 2">
    <name type="scientific">Polarella glacialis</name>
    <name type="common">Dinoflagellate</name>
    <dbReference type="NCBI Taxonomy" id="89957"/>
    <lineage>
        <taxon>Eukaryota</taxon>
        <taxon>Sar</taxon>
        <taxon>Alveolata</taxon>
        <taxon>Dinophyceae</taxon>
        <taxon>Suessiales</taxon>
        <taxon>Suessiaceae</taxon>
        <taxon>Polarella</taxon>
    </lineage>
</organism>
<dbReference type="EMBL" id="CAJNNV010009692">
    <property type="protein sequence ID" value="CAE8597702.1"/>
    <property type="molecule type" value="Genomic_DNA"/>
</dbReference>
<feature type="non-terminal residue" evidence="1">
    <location>
        <position position="1"/>
    </location>
</feature>
<dbReference type="Proteomes" id="UP000654075">
    <property type="component" value="Unassembled WGS sequence"/>
</dbReference>
<evidence type="ECO:0000313" key="1">
    <source>
        <dbReference type="EMBL" id="CAE8597702.1"/>
    </source>
</evidence>
<name>A0A813EBC2_POLGL</name>
<evidence type="ECO:0000313" key="2">
    <source>
        <dbReference type="Proteomes" id="UP000654075"/>
    </source>
</evidence>
<dbReference type="InterPro" id="IPR036514">
    <property type="entry name" value="SGNH_hydro_sf"/>
</dbReference>
<evidence type="ECO:0008006" key="3">
    <source>
        <dbReference type="Google" id="ProtNLM"/>
    </source>
</evidence>
<dbReference type="SUPFAM" id="SSF52266">
    <property type="entry name" value="SGNH hydrolase"/>
    <property type="match status" value="1"/>
</dbReference>
<proteinExistence type="predicted"/>
<reference evidence="1" key="1">
    <citation type="submission" date="2021-02" db="EMBL/GenBank/DDBJ databases">
        <authorList>
            <person name="Dougan E. K."/>
            <person name="Rhodes N."/>
            <person name="Thang M."/>
            <person name="Chan C."/>
        </authorList>
    </citation>
    <scope>NUCLEOTIDE SEQUENCE</scope>
</reference>
<feature type="non-terminal residue" evidence="1">
    <location>
        <position position="437"/>
    </location>
</feature>
<gene>
    <name evidence="1" type="ORF">PGLA1383_LOCUS16133</name>
</gene>
<dbReference type="OMA" id="EDYRFGG"/>
<dbReference type="Gene3D" id="3.40.50.1110">
    <property type="entry name" value="SGNH hydrolase"/>
    <property type="match status" value="1"/>
</dbReference>
<comment type="caution">
    <text evidence="1">The sequence shown here is derived from an EMBL/GenBank/DDBJ whole genome shotgun (WGS) entry which is preliminary data.</text>
</comment>
<sequence>VQCLPRTVSPHLPPAAVRGALPAVCSSPSSQNATRAPAPRLTAAAVASASYVVARGCRLIRRRSKGTGNSRGASLRAAVASTQAAESTRDQVVLLGDSVLDNFYWLEDPKQHLRVQLEEELRASRNQKIKALACVNLAVDQMTTFDFIERKAAQNPWEPFAAARKLVGFEDPQDEEYVVGKDGSIRSVKNLKRLKAVRWAVLSLGGNDVYLNSQVQTSLLTSLLPPFKQKRVEVAEAFGQRLRKAVAELRKAAPEAALVLVIPYQPHKDFSLLLGAPINAEGERIAGDFTGDIPRNLERQNLSDLVTPMIKEILATAREVGCAVVDLSRTLDPECEEHYGTGEIGRVNALGAPWSGAEPSNLSSGFIAKLLVHAIDAGPSPVVYRGVPRREGSGWSLLVKEENNDFILAEDYRFGGTGRKAEEVSSESNVLWFGIGI</sequence>
<protein>
    <recommendedName>
        <fullName evidence="3">SGNH hydrolase-type esterase domain-containing protein</fullName>
    </recommendedName>
</protein>
<accession>A0A813EBC2</accession>